<organism evidence="1 2">
    <name type="scientific">Hymenobacter aranciens</name>
    <dbReference type="NCBI Taxonomy" id="3063996"/>
    <lineage>
        <taxon>Bacteria</taxon>
        <taxon>Pseudomonadati</taxon>
        <taxon>Bacteroidota</taxon>
        <taxon>Cytophagia</taxon>
        <taxon>Cytophagales</taxon>
        <taxon>Hymenobacteraceae</taxon>
        <taxon>Hymenobacter</taxon>
    </lineage>
</organism>
<sequence>MINFLSFAMGRYSVLLLASLGACQSASESRPALPPATVPAAAPTQRPSLSPEQTAVSFFTYYKRHRAALNALNLVANLADEDTTRAYAIDFDQTAQFVNTLQASGCVSPTYLEQWDHYFHRWADSLQRHPMSQGDVDGFAYELVLASQDGDEYVDKIGRVPKQVRYPAPDRALVTADFSTNPQLSNKKLFHLRHYAKGWLIDSITSE</sequence>
<name>A0ABT9B9N3_9BACT</name>
<dbReference type="Proteomes" id="UP001176429">
    <property type="component" value="Unassembled WGS sequence"/>
</dbReference>
<dbReference type="EMBL" id="JAUQSY010000003">
    <property type="protein sequence ID" value="MDO7874373.1"/>
    <property type="molecule type" value="Genomic_DNA"/>
</dbReference>
<evidence type="ECO:0008006" key="3">
    <source>
        <dbReference type="Google" id="ProtNLM"/>
    </source>
</evidence>
<evidence type="ECO:0000313" key="1">
    <source>
        <dbReference type="EMBL" id="MDO7874373.1"/>
    </source>
</evidence>
<accession>A0ABT9B9N3</accession>
<dbReference type="RefSeq" id="WP_305005686.1">
    <property type="nucleotide sequence ID" value="NZ_JAUQSY010000003.1"/>
</dbReference>
<protein>
    <recommendedName>
        <fullName evidence="3">DUF3828 domain-containing protein</fullName>
    </recommendedName>
</protein>
<keyword evidence="2" id="KW-1185">Reference proteome</keyword>
<reference evidence="1" key="1">
    <citation type="submission" date="2023-07" db="EMBL/GenBank/DDBJ databases">
        <authorList>
            <person name="Kim M.K."/>
        </authorList>
    </citation>
    <scope>NUCLEOTIDE SEQUENCE</scope>
    <source>
        <strain evidence="1">ASUV-10-1</strain>
    </source>
</reference>
<proteinExistence type="predicted"/>
<gene>
    <name evidence="1" type="ORF">Q5H93_06485</name>
</gene>
<evidence type="ECO:0000313" key="2">
    <source>
        <dbReference type="Proteomes" id="UP001176429"/>
    </source>
</evidence>
<comment type="caution">
    <text evidence="1">The sequence shown here is derived from an EMBL/GenBank/DDBJ whole genome shotgun (WGS) entry which is preliminary data.</text>
</comment>